<dbReference type="InterPro" id="IPR001296">
    <property type="entry name" value="Glyco_trans_1"/>
</dbReference>
<dbReference type="Proteomes" id="UP000191112">
    <property type="component" value="Unassembled WGS sequence"/>
</dbReference>
<dbReference type="EMBL" id="FUYZ01000006">
    <property type="protein sequence ID" value="SKB95987.1"/>
    <property type="molecule type" value="Genomic_DNA"/>
</dbReference>
<sequence>MKSLVFVIESLHLGGAEKSLVTLLQNLDYSQYKVDLITFHSGGFFRDMVPEEVNQIDIVFPRLSLKDRFVYALQRKIGSKRHHAQKFWPLVKKYFSRLDKEYDIAIAYNQGFATYFVHDFVQANMKYAWLNTDYQKAGYAIGFDYPFYKDYDKVITVSPQAEQSLKASLQNVGKQLDIEVIKDISDVNMIQQQANQDLKIDFDGTKINIVSVGRLVEYKAFDLAVDACKILVDKNYPIQWYVVGEGNERASLEEKIKSSNLTANFYLLGADPNPYPYMKACDIYVQTSLFEGLGLTVIEAAILHKPIVCTDFPTAHGILKHNETGLIVDMNAEAVAHHIERLIVDRDLSQRFVRNLENNSSLDKETSLVKINELFS</sequence>
<evidence type="ECO:0000259" key="1">
    <source>
        <dbReference type="Pfam" id="PF00534"/>
    </source>
</evidence>
<dbReference type="OrthoDB" id="798298at2"/>
<gene>
    <name evidence="2" type="ORF">SAMN05660477_02093</name>
</gene>
<dbReference type="RefSeq" id="WP_079667310.1">
    <property type="nucleotide sequence ID" value="NZ_FUYZ01000006.1"/>
</dbReference>
<reference evidence="2 3" key="1">
    <citation type="submission" date="2017-02" db="EMBL/GenBank/DDBJ databases">
        <authorList>
            <person name="Peterson S.W."/>
        </authorList>
    </citation>
    <scope>NUCLEOTIDE SEQUENCE [LARGE SCALE GENOMIC DNA]</scope>
    <source>
        <strain evidence="2 3">DSM 22323</strain>
    </source>
</reference>
<dbReference type="GO" id="GO:0016757">
    <property type="term" value="F:glycosyltransferase activity"/>
    <property type="evidence" value="ECO:0007669"/>
    <property type="project" value="InterPro"/>
</dbReference>
<protein>
    <submittedName>
        <fullName evidence="2">Glycosyltransferase involved in cell wall bisynthesis</fullName>
    </submittedName>
</protein>
<keyword evidence="2" id="KW-0808">Transferase</keyword>
<evidence type="ECO:0000313" key="3">
    <source>
        <dbReference type="Proteomes" id="UP000191112"/>
    </source>
</evidence>
<proteinExistence type="predicted"/>
<dbReference type="Pfam" id="PF00534">
    <property type="entry name" value="Glycos_transf_1"/>
    <property type="match status" value="1"/>
</dbReference>
<dbReference type="STRING" id="619805.SAMN05660477_02093"/>
<dbReference type="PANTHER" id="PTHR12526">
    <property type="entry name" value="GLYCOSYLTRANSFERASE"/>
    <property type="match status" value="1"/>
</dbReference>
<keyword evidence="3" id="KW-1185">Reference proteome</keyword>
<dbReference type="AlphaFoldDB" id="A0A1T5FIP3"/>
<organism evidence="2 3">
    <name type="scientific">Soonwooa buanensis</name>
    <dbReference type="NCBI Taxonomy" id="619805"/>
    <lineage>
        <taxon>Bacteria</taxon>
        <taxon>Pseudomonadati</taxon>
        <taxon>Bacteroidota</taxon>
        <taxon>Flavobacteriia</taxon>
        <taxon>Flavobacteriales</taxon>
        <taxon>Weeksellaceae</taxon>
        <taxon>Chryseobacterium group</taxon>
        <taxon>Soonwooa</taxon>
    </lineage>
</organism>
<name>A0A1T5FIP3_9FLAO</name>
<dbReference type="SUPFAM" id="SSF53756">
    <property type="entry name" value="UDP-Glycosyltransferase/glycogen phosphorylase"/>
    <property type="match status" value="1"/>
</dbReference>
<accession>A0A1T5FIP3</accession>
<dbReference type="CDD" id="cd03811">
    <property type="entry name" value="GT4_GT28_WabH-like"/>
    <property type="match status" value="1"/>
</dbReference>
<dbReference type="Gene3D" id="3.40.50.2000">
    <property type="entry name" value="Glycogen Phosphorylase B"/>
    <property type="match status" value="2"/>
</dbReference>
<evidence type="ECO:0000313" key="2">
    <source>
        <dbReference type="EMBL" id="SKB95987.1"/>
    </source>
</evidence>
<feature type="domain" description="Glycosyl transferase family 1" evidence="1">
    <location>
        <begin position="199"/>
        <end position="355"/>
    </location>
</feature>